<protein>
    <submittedName>
        <fullName evidence="1">Uncharacterized protein</fullName>
    </submittedName>
</protein>
<evidence type="ECO:0000313" key="2">
    <source>
        <dbReference type="Proteomes" id="UP000245626"/>
    </source>
</evidence>
<dbReference type="EMBL" id="KZ820087">
    <property type="protein sequence ID" value="PWN49170.1"/>
    <property type="molecule type" value="Genomic_DNA"/>
</dbReference>
<keyword evidence="2" id="KW-1185">Reference proteome</keyword>
<name>A0ACD0NTV2_9BASI</name>
<dbReference type="Proteomes" id="UP000245626">
    <property type="component" value="Unassembled WGS sequence"/>
</dbReference>
<proteinExistence type="predicted"/>
<evidence type="ECO:0000313" key="1">
    <source>
        <dbReference type="EMBL" id="PWN49170.1"/>
    </source>
</evidence>
<accession>A0ACD0NTV2</accession>
<sequence>MKFDSKLKLPIVLVLFAMNLFVHAAPLFPSFLENLEDIGHTIDTRGATSAMVKEKFGDLKEQWLGGEEFVRPYFTDSSQEDHGLRIIENLKSTFPEDRKTLEAMERYLHKGGGEEHERDMDRLANLFGGFGKAPPWSNALEESHPRVPGSPPSSSSRFQAPGSPSSHSD</sequence>
<organism evidence="1 2">
    <name type="scientific">Violaceomyces palustris</name>
    <dbReference type="NCBI Taxonomy" id="1673888"/>
    <lineage>
        <taxon>Eukaryota</taxon>
        <taxon>Fungi</taxon>
        <taxon>Dikarya</taxon>
        <taxon>Basidiomycota</taxon>
        <taxon>Ustilaginomycotina</taxon>
        <taxon>Ustilaginomycetes</taxon>
        <taxon>Violaceomycetales</taxon>
        <taxon>Violaceomycetaceae</taxon>
        <taxon>Violaceomyces</taxon>
    </lineage>
</organism>
<gene>
    <name evidence="1" type="ORF">IE53DRAFT_380764</name>
</gene>
<reference evidence="1 2" key="1">
    <citation type="journal article" date="2018" name="Mol. Biol. Evol.">
        <title>Broad Genomic Sampling Reveals a Smut Pathogenic Ancestry of the Fungal Clade Ustilaginomycotina.</title>
        <authorList>
            <person name="Kijpornyongpan T."/>
            <person name="Mondo S.J."/>
            <person name="Barry K."/>
            <person name="Sandor L."/>
            <person name="Lee J."/>
            <person name="Lipzen A."/>
            <person name="Pangilinan J."/>
            <person name="LaButti K."/>
            <person name="Hainaut M."/>
            <person name="Henrissat B."/>
            <person name="Grigoriev I.V."/>
            <person name="Spatafora J.W."/>
            <person name="Aime M.C."/>
        </authorList>
    </citation>
    <scope>NUCLEOTIDE SEQUENCE [LARGE SCALE GENOMIC DNA]</scope>
    <source>
        <strain evidence="1 2">SA 807</strain>
    </source>
</reference>